<gene>
    <name evidence="4" type="ORF">SAMN05421799_101300</name>
</gene>
<dbReference type="RefSeq" id="WP_076344330.1">
    <property type="nucleotide sequence ID" value="NZ_FTOO01000001.1"/>
</dbReference>
<feature type="domain" description="HTH cro/C1-type" evidence="3">
    <location>
        <begin position="14"/>
        <end position="68"/>
    </location>
</feature>
<dbReference type="PANTHER" id="PTHR46797:SF1">
    <property type="entry name" value="METHYLPHOSPHONATE SYNTHASE"/>
    <property type="match status" value="1"/>
</dbReference>
<dbReference type="PANTHER" id="PTHR46797">
    <property type="entry name" value="HTH-TYPE TRANSCRIPTIONAL REGULATOR"/>
    <property type="match status" value="1"/>
</dbReference>
<dbReference type="InterPro" id="IPR001387">
    <property type="entry name" value="Cro/C1-type_HTH"/>
</dbReference>
<dbReference type="GO" id="GO:0003677">
    <property type="term" value="F:DNA binding"/>
    <property type="evidence" value="ECO:0007669"/>
    <property type="project" value="UniProtKB-KW"/>
</dbReference>
<evidence type="ECO:0000313" key="4">
    <source>
        <dbReference type="EMBL" id="SIS55508.1"/>
    </source>
</evidence>
<reference evidence="5" key="1">
    <citation type="submission" date="2017-01" db="EMBL/GenBank/DDBJ databases">
        <authorList>
            <person name="Varghese N."/>
            <person name="Submissions S."/>
        </authorList>
    </citation>
    <scope>NUCLEOTIDE SEQUENCE [LARGE SCALE GENOMIC DNA]</scope>
    <source>
        <strain evidence="5">DSM 16176</strain>
    </source>
</reference>
<evidence type="ECO:0000259" key="3">
    <source>
        <dbReference type="PROSITE" id="PS50943"/>
    </source>
</evidence>
<dbReference type="InterPro" id="IPR010982">
    <property type="entry name" value="Lambda_DNA-bd_dom_sf"/>
</dbReference>
<name>A0A1N7K1U3_9BACL</name>
<dbReference type="SMART" id="SM00530">
    <property type="entry name" value="HTH_XRE"/>
    <property type="match status" value="1"/>
</dbReference>
<dbReference type="GO" id="GO:0003700">
    <property type="term" value="F:DNA-binding transcription factor activity"/>
    <property type="evidence" value="ECO:0007669"/>
    <property type="project" value="TreeGrafter"/>
</dbReference>
<evidence type="ECO:0000313" key="5">
    <source>
        <dbReference type="Proteomes" id="UP000186156"/>
    </source>
</evidence>
<dbReference type="Gene3D" id="1.10.260.40">
    <property type="entry name" value="lambda repressor-like DNA-binding domains"/>
    <property type="match status" value="1"/>
</dbReference>
<dbReference type="EMBL" id="FTOO01000001">
    <property type="protein sequence ID" value="SIS55508.1"/>
    <property type="molecule type" value="Genomic_DNA"/>
</dbReference>
<organism evidence="4 5">
    <name type="scientific">Alicyclobacillus vulcanalis</name>
    <dbReference type="NCBI Taxonomy" id="252246"/>
    <lineage>
        <taxon>Bacteria</taxon>
        <taxon>Bacillati</taxon>
        <taxon>Bacillota</taxon>
        <taxon>Bacilli</taxon>
        <taxon>Bacillales</taxon>
        <taxon>Alicyclobacillaceae</taxon>
        <taxon>Alicyclobacillus</taxon>
    </lineage>
</organism>
<protein>
    <submittedName>
        <fullName evidence="4">Transcriptional regulator, contains XRE-family HTH domain</fullName>
    </submittedName>
</protein>
<keyword evidence="1" id="KW-0238">DNA-binding</keyword>
<dbReference type="PROSITE" id="PS50943">
    <property type="entry name" value="HTH_CROC1"/>
    <property type="match status" value="1"/>
</dbReference>
<keyword evidence="5" id="KW-1185">Reference proteome</keyword>
<dbReference type="STRING" id="252246.SAMN05421799_101300"/>
<evidence type="ECO:0000256" key="2">
    <source>
        <dbReference type="SAM" id="MobiDB-lite"/>
    </source>
</evidence>
<dbReference type="SUPFAM" id="SSF47413">
    <property type="entry name" value="lambda repressor-like DNA-binding domains"/>
    <property type="match status" value="1"/>
</dbReference>
<evidence type="ECO:0000256" key="1">
    <source>
        <dbReference type="ARBA" id="ARBA00023125"/>
    </source>
</evidence>
<dbReference type="Pfam" id="PF01381">
    <property type="entry name" value="HTH_3"/>
    <property type="match status" value="1"/>
</dbReference>
<dbReference type="Proteomes" id="UP000186156">
    <property type="component" value="Unassembled WGS sequence"/>
</dbReference>
<feature type="region of interest" description="Disordered" evidence="2">
    <location>
        <begin position="71"/>
        <end position="118"/>
    </location>
</feature>
<dbReference type="OrthoDB" id="9815852at2"/>
<dbReference type="GO" id="GO:0005829">
    <property type="term" value="C:cytosol"/>
    <property type="evidence" value="ECO:0007669"/>
    <property type="project" value="TreeGrafter"/>
</dbReference>
<dbReference type="AlphaFoldDB" id="A0A1N7K1U3"/>
<feature type="compositionally biased region" description="Basic and acidic residues" evidence="2">
    <location>
        <begin position="98"/>
        <end position="109"/>
    </location>
</feature>
<dbReference type="CDD" id="cd00093">
    <property type="entry name" value="HTH_XRE"/>
    <property type="match status" value="1"/>
</dbReference>
<proteinExistence type="predicted"/>
<accession>A0A1N7K1U3</accession>
<dbReference type="InterPro" id="IPR050807">
    <property type="entry name" value="TransReg_Diox_bact_type"/>
</dbReference>
<sequence length="170" mass="18572">MSSYSPVPALGERIAQLRKERGLTQAKLAERARLSTSAIAMYETNRRQPDERTLAQIAEALGVDMSQIAPHLTAPAAASSPPKAKPAPRQRDTVSAPAERRAPAAEDGHGGSPDAPGVTQLVLTKDEARLILFVRMHPDAMPFLQSYVTADPDKRRQLERAWRLIQAFQG</sequence>